<evidence type="ECO:0000313" key="2">
    <source>
        <dbReference type="EMBL" id="TCC57090.1"/>
    </source>
</evidence>
<dbReference type="Gene3D" id="2.70.98.60">
    <property type="entry name" value="alpha-galactosidase from lactobacil brevis"/>
    <property type="match status" value="1"/>
</dbReference>
<dbReference type="SUPFAM" id="SSF51445">
    <property type="entry name" value="(Trans)glycosidases"/>
    <property type="match status" value="1"/>
</dbReference>
<dbReference type="GO" id="GO:0004557">
    <property type="term" value="F:alpha-galactosidase activity"/>
    <property type="evidence" value="ECO:0007669"/>
    <property type="project" value="InterPro"/>
</dbReference>
<feature type="region of interest" description="Disordered" evidence="1">
    <location>
        <begin position="1"/>
        <end position="100"/>
    </location>
</feature>
<evidence type="ECO:0000313" key="3">
    <source>
        <dbReference type="Proteomes" id="UP000291144"/>
    </source>
</evidence>
<feature type="compositionally biased region" description="Polar residues" evidence="1">
    <location>
        <begin position="178"/>
        <end position="190"/>
    </location>
</feature>
<dbReference type="InterPro" id="IPR038417">
    <property type="entry name" value="Alpga-gal_N_sf"/>
</dbReference>
<protein>
    <submittedName>
        <fullName evidence="2">Alpha-galactosidase</fullName>
    </submittedName>
</protein>
<proteinExistence type="predicted"/>
<feature type="compositionally biased region" description="Basic residues" evidence="1">
    <location>
        <begin position="41"/>
        <end position="56"/>
    </location>
</feature>
<dbReference type="CDD" id="cd14791">
    <property type="entry name" value="GH36"/>
    <property type="match status" value="1"/>
</dbReference>
<feature type="region of interest" description="Disordered" evidence="1">
    <location>
        <begin position="143"/>
        <end position="190"/>
    </location>
</feature>
<accession>A0A4R0KBU1</accession>
<evidence type="ECO:0000256" key="1">
    <source>
        <dbReference type="SAM" id="MobiDB-lite"/>
    </source>
</evidence>
<sequence length="788" mass="85680">MCAAGGRTYPDLGRRIRAGHRCRSDRPAPAGGTAVSGRRATVLHRAGRGTGRRGRSQWRDAAQRRPGVPRPADQGAHSRTGCGRGVRRGRQRRHPDFSDPRRAAGWGRLLRRAALRRRHAAAAGLDPPRGRLHHQLRVPAGRVRPGGRAARTRRAGVPRRGGARGSGRRTALVRATDQGPSGRQGRTPTQQPRDVIVIETPELIPALPGADVGLVRQSAEAATYAVTVTGAGERDPQVGSIVLPRATSIDGFTSGWGLEYQPVALPVDEPAGLEVTTGRSTQGAVPWLAIETEGGAYVVTLHWSGNWRIASTPTDDGVQIDVALHPDGQRIVLADGETFTLPGVSIAWGETRASASAALARHLAEQVPAGPPLLTEWNHWWPYEDAEISEDVFLANAAVAADLGLEVALLDAGWFGRPEADSQWFAERGDWHKVNAARFPHGLAWLADQTRALGIEFGIWIEAEAIGARASIAGERPEVVATDAGSSLGYVCLGSPAGQEHVFASVSGLIETTGARWIKWDFNLDPGSGCTRDDHGHGSQDGLLRHYLGLYDVLDRLRAAYPETVLEACSSGGLRIDAGLAAHVDALFLSDPDWTEHHLTCLWGAAQLLPPRQLLHWPQSEWRGEHRFQKVDYSGTLITPAQFDTKMRAALLHRFGVSVRLTEMRPELLRRLRDHVDSYRSVIRPLVETGVLIPLTEQPLREEKGWRQPAYQLTADDRHLVAGFRLHPTGGWEPVRPVGLDPMATYAVDVLEDGELQRAERRTGKDLAEAGLVATAGTSILWLLSRAE</sequence>
<dbReference type="Proteomes" id="UP000291144">
    <property type="component" value="Unassembled WGS sequence"/>
</dbReference>
<organism evidence="2 3">
    <name type="scientific">Kribbella pittospori</name>
    <dbReference type="NCBI Taxonomy" id="722689"/>
    <lineage>
        <taxon>Bacteria</taxon>
        <taxon>Bacillati</taxon>
        <taxon>Actinomycetota</taxon>
        <taxon>Actinomycetes</taxon>
        <taxon>Propionibacteriales</taxon>
        <taxon>Kribbellaceae</taxon>
        <taxon>Kribbella</taxon>
    </lineage>
</organism>
<dbReference type="Gene3D" id="3.20.20.70">
    <property type="entry name" value="Aldolase class I"/>
    <property type="match status" value="1"/>
</dbReference>
<dbReference type="EMBL" id="SJKB01000011">
    <property type="protein sequence ID" value="TCC57090.1"/>
    <property type="molecule type" value="Genomic_DNA"/>
</dbReference>
<dbReference type="OrthoDB" id="9758822at2"/>
<name>A0A4R0KBU1_9ACTN</name>
<dbReference type="Pfam" id="PF02065">
    <property type="entry name" value="Melibiase"/>
    <property type="match status" value="1"/>
</dbReference>
<dbReference type="InterPro" id="IPR002252">
    <property type="entry name" value="Glyco_hydro_36"/>
</dbReference>
<dbReference type="PRINTS" id="PR00743">
    <property type="entry name" value="GLHYDRLASE36"/>
</dbReference>
<dbReference type="InterPro" id="IPR017853">
    <property type="entry name" value="GH"/>
</dbReference>
<dbReference type="GO" id="GO:0016052">
    <property type="term" value="P:carbohydrate catabolic process"/>
    <property type="evidence" value="ECO:0007669"/>
    <property type="project" value="InterPro"/>
</dbReference>
<reference evidence="2 3" key="1">
    <citation type="submission" date="2019-02" db="EMBL/GenBank/DDBJ databases">
        <title>Kribbella capetownensis sp. nov. and Kribbella speibonae sp. nov., isolated from soil.</title>
        <authorList>
            <person name="Curtis S.M."/>
            <person name="Norton I."/>
            <person name="Everest G.J."/>
            <person name="Meyers P.R."/>
        </authorList>
    </citation>
    <scope>NUCLEOTIDE SEQUENCE [LARGE SCALE GENOMIC DNA]</scope>
    <source>
        <strain evidence="2 3">NRRL B-24813</strain>
    </source>
</reference>
<dbReference type="InterPro" id="IPR013785">
    <property type="entry name" value="Aldolase_TIM"/>
</dbReference>
<comment type="caution">
    <text evidence="2">The sequence shown here is derived from an EMBL/GenBank/DDBJ whole genome shotgun (WGS) entry which is preliminary data.</text>
</comment>
<dbReference type="AlphaFoldDB" id="A0A4R0KBU1"/>
<keyword evidence="3" id="KW-1185">Reference proteome</keyword>
<gene>
    <name evidence="2" type="ORF">E0H73_31925</name>
</gene>